<feature type="transmembrane region" description="Helical" evidence="9">
    <location>
        <begin position="21"/>
        <end position="41"/>
    </location>
</feature>
<dbReference type="AlphaFoldDB" id="A0A239GWJ6"/>
<name>A0A239GWJ6_9ACTN</name>
<keyword evidence="4" id="KW-1003">Cell membrane</keyword>
<dbReference type="EMBL" id="FZOD01000014">
    <property type="protein sequence ID" value="SNS73138.1"/>
    <property type="molecule type" value="Genomic_DNA"/>
</dbReference>
<proteinExistence type="inferred from homology"/>
<keyword evidence="3" id="KW-0813">Transport</keyword>
<feature type="region of interest" description="Disordered" evidence="8">
    <location>
        <begin position="232"/>
        <end position="261"/>
    </location>
</feature>
<dbReference type="InterPro" id="IPR011606">
    <property type="entry name" value="Brnchd-chn_aa_trnsp_permease"/>
</dbReference>
<evidence type="ECO:0000256" key="4">
    <source>
        <dbReference type="ARBA" id="ARBA00022475"/>
    </source>
</evidence>
<keyword evidence="11" id="KW-1185">Reference proteome</keyword>
<gene>
    <name evidence="10" type="ORF">SAMN05216276_1014168</name>
</gene>
<evidence type="ECO:0000256" key="7">
    <source>
        <dbReference type="ARBA" id="ARBA00023136"/>
    </source>
</evidence>
<feature type="transmembrane region" description="Helical" evidence="9">
    <location>
        <begin position="134"/>
        <end position="158"/>
    </location>
</feature>
<dbReference type="Pfam" id="PF03591">
    <property type="entry name" value="AzlC"/>
    <property type="match status" value="1"/>
</dbReference>
<organism evidence="10 11">
    <name type="scientific">Streptosporangium subroseum</name>
    <dbReference type="NCBI Taxonomy" id="106412"/>
    <lineage>
        <taxon>Bacteria</taxon>
        <taxon>Bacillati</taxon>
        <taxon>Actinomycetota</taxon>
        <taxon>Actinomycetes</taxon>
        <taxon>Streptosporangiales</taxon>
        <taxon>Streptosporangiaceae</taxon>
        <taxon>Streptosporangium</taxon>
    </lineage>
</organism>
<evidence type="ECO:0000256" key="1">
    <source>
        <dbReference type="ARBA" id="ARBA00004651"/>
    </source>
</evidence>
<evidence type="ECO:0000256" key="9">
    <source>
        <dbReference type="SAM" id="Phobius"/>
    </source>
</evidence>
<sequence>MFILMDMYSLWRTLDRDTRRDIALVCLADAIVGASFGAIAVSGGMRPWVPVVMSLLIFAGGAQFAAVGVVLAGGSPVAAVVAGLVLNARLLPFGFTVADVLDGRWWTRLLGAHVMIDESVAFALRQRDRQRRRAAFWACGLGLFVVWNLAVVLGALAGGVIGDTGALGLDAAFPTVLLALVLPSLTGRGTRNAALLGAVVAVAATPFLPAGLPVLLALAGLVLAGRSATATETTATETTASETTASETTSTTQTGSTREAH</sequence>
<dbReference type="GO" id="GO:1903785">
    <property type="term" value="P:L-valine transmembrane transport"/>
    <property type="evidence" value="ECO:0007669"/>
    <property type="project" value="TreeGrafter"/>
</dbReference>
<dbReference type="PANTHER" id="PTHR34979:SF1">
    <property type="entry name" value="INNER MEMBRANE PROTEIN YGAZ"/>
    <property type="match status" value="1"/>
</dbReference>
<keyword evidence="7 9" id="KW-0472">Membrane</keyword>
<comment type="subcellular location">
    <subcellularLocation>
        <location evidence="1">Cell membrane</location>
        <topology evidence="1">Multi-pass membrane protein</topology>
    </subcellularLocation>
</comment>
<evidence type="ECO:0000256" key="5">
    <source>
        <dbReference type="ARBA" id="ARBA00022692"/>
    </source>
</evidence>
<feature type="transmembrane region" description="Helical" evidence="9">
    <location>
        <begin position="194"/>
        <end position="223"/>
    </location>
</feature>
<dbReference type="GO" id="GO:0005886">
    <property type="term" value="C:plasma membrane"/>
    <property type="evidence" value="ECO:0007669"/>
    <property type="project" value="UniProtKB-SubCell"/>
</dbReference>
<comment type="similarity">
    <text evidence="2">Belongs to the AzlC family.</text>
</comment>
<keyword evidence="6 9" id="KW-1133">Transmembrane helix</keyword>
<evidence type="ECO:0000256" key="2">
    <source>
        <dbReference type="ARBA" id="ARBA00010735"/>
    </source>
</evidence>
<protein>
    <submittedName>
        <fullName evidence="10">4-azaleucine resistance probable transporter AzlC</fullName>
    </submittedName>
</protein>
<dbReference type="Proteomes" id="UP000198282">
    <property type="component" value="Unassembled WGS sequence"/>
</dbReference>
<evidence type="ECO:0000256" key="6">
    <source>
        <dbReference type="ARBA" id="ARBA00022989"/>
    </source>
</evidence>
<evidence type="ECO:0000256" key="8">
    <source>
        <dbReference type="SAM" id="MobiDB-lite"/>
    </source>
</evidence>
<feature type="transmembrane region" description="Helical" evidence="9">
    <location>
        <begin position="164"/>
        <end position="182"/>
    </location>
</feature>
<evidence type="ECO:0000313" key="10">
    <source>
        <dbReference type="EMBL" id="SNS73138.1"/>
    </source>
</evidence>
<reference evidence="10 11" key="1">
    <citation type="submission" date="2017-06" db="EMBL/GenBank/DDBJ databases">
        <authorList>
            <person name="Kim H.J."/>
            <person name="Triplett B.A."/>
        </authorList>
    </citation>
    <scope>NUCLEOTIDE SEQUENCE [LARGE SCALE GENOMIC DNA]</scope>
    <source>
        <strain evidence="10 11">CGMCC 4.2132</strain>
    </source>
</reference>
<dbReference type="PANTHER" id="PTHR34979">
    <property type="entry name" value="INNER MEMBRANE PROTEIN YGAZ"/>
    <property type="match status" value="1"/>
</dbReference>
<keyword evidence="5 9" id="KW-0812">Transmembrane</keyword>
<accession>A0A239GWJ6</accession>
<evidence type="ECO:0000256" key="3">
    <source>
        <dbReference type="ARBA" id="ARBA00022448"/>
    </source>
</evidence>
<evidence type="ECO:0000313" key="11">
    <source>
        <dbReference type="Proteomes" id="UP000198282"/>
    </source>
</evidence>
<feature type="transmembrane region" description="Helical" evidence="9">
    <location>
        <begin position="53"/>
        <end position="86"/>
    </location>
</feature>